<protein>
    <submittedName>
        <fullName evidence="2">Uncharacterized protein</fullName>
    </submittedName>
</protein>
<accession>A0A455SU95</accession>
<organism evidence="2">
    <name type="scientific">Thermosporothrix sp. COM3</name>
    <dbReference type="NCBI Taxonomy" id="2490863"/>
    <lineage>
        <taxon>Bacteria</taxon>
        <taxon>Bacillati</taxon>
        <taxon>Chloroflexota</taxon>
        <taxon>Ktedonobacteria</taxon>
        <taxon>Ktedonobacterales</taxon>
        <taxon>Thermosporotrichaceae</taxon>
        <taxon>Thermosporothrix</taxon>
    </lineage>
</organism>
<feature type="compositionally biased region" description="Basic and acidic residues" evidence="1">
    <location>
        <begin position="36"/>
        <end position="45"/>
    </location>
</feature>
<evidence type="ECO:0000313" key="2">
    <source>
        <dbReference type="EMBL" id="BBH88714.1"/>
    </source>
</evidence>
<gene>
    <name evidence="2" type="ORF">KTC_34650</name>
</gene>
<dbReference type="AlphaFoldDB" id="A0A455SU95"/>
<name>A0A455SU95_9CHLR</name>
<feature type="region of interest" description="Disordered" evidence="1">
    <location>
        <begin position="1"/>
        <end position="45"/>
    </location>
</feature>
<reference evidence="2" key="1">
    <citation type="submission" date="2018-12" db="EMBL/GenBank/DDBJ databases">
        <title>Novel natural products biosynthetic potential of the class Ktedonobacteria.</title>
        <authorList>
            <person name="Zheng Y."/>
            <person name="Saitou A."/>
            <person name="Wang C.M."/>
            <person name="Toyoda A."/>
            <person name="Minakuchi Y."/>
            <person name="Sekiguchi Y."/>
            <person name="Ueda K."/>
            <person name="Takano H."/>
            <person name="Sakai Y."/>
            <person name="Yokota A."/>
            <person name="Yabe S."/>
        </authorList>
    </citation>
    <scope>NUCLEOTIDE SEQUENCE</scope>
    <source>
        <strain evidence="2">COM3</strain>
    </source>
</reference>
<sequence>MGKLEIQEQDTAQEYYSLPGEMNSESRLTPIRPQKSRRENNTKPG</sequence>
<evidence type="ECO:0000256" key="1">
    <source>
        <dbReference type="SAM" id="MobiDB-lite"/>
    </source>
</evidence>
<dbReference type="EMBL" id="AP019376">
    <property type="protein sequence ID" value="BBH88714.1"/>
    <property type="molecule type" value="Genomic_DNA"/>
</dbReference>
<proteinExistence type="predicted"/>